<dbReference type="SMART" id="SM00871">
    <property type="entry name" value="AraC_E_bind"/>
    <property type="match status" value="1"/>
</dbReference>
<evidence type="ECO:0000313" key="6">
    <source>
        <dbReference type="EMBL" id="AKI97398.1"/>
    </source>
</evidence>
<dbReference type="InterPro" id="IPR029441">
    <property type="entry name" value="Cass2"/>
</dbReference>
<dbReference type="RefSeq" id="WP_047754532.1">
    <property type="nucleotide sequence ID" value="NZ_CAJUHA010000015.1"/>
</dbReference>
<dbReference type="Gene3D" id="1.10.1660.10">
    <property type="match status" value="1"/>
</dbReference>
<evidence type="ECO:0000256" key="2">
    <source>
        <dbReference type="ARBA" id="ARBA00023015"/>
    </source>
</evidence>
<dbReference type="OrthoDB" id="92548at2"/>
<dbReference type="SUPFAM" id="SSF55136">
    <property type="entry name" value="Probable bacterial effector-binding domain"/>
    <property type="match status" value="1"/>
</dbReference>
<keyword evidence="4" id="KW-0804">Transcription</keyword>
<proteinExistence type="predicted"/>
<dbReference type="SUPFAM" id="SSF46955">
    <property type="entry name" value="Putative DNA-binding domain"/>
    <property type="match status" value="1"/>
</dbReference>
<dbReference type="Pfam" id="PF13411">
    <property type="entry name" value="MerR_1"/>
    <property type="match status" value="1"/>
</dbReference>
<accession>A0A0G2ZEZ1</accession>
<evidence type="ECO:0000256" key="1">
    <source>
        <dbReference type="ARBA" id="ARBA00022491"/>
    </source>
</evidence>
<keyword evidence="1" id="KW-0678">Repressor</keyword>
<dbReference type="STRING" id="1330330.IX53_05715"/>
<dbReference type="InterPro" id="IPR000551">
    <property type="entry name" value="MerR-type_HTH_dom"/>
</dbReference>
<dbReference type="InterPro" id="IPR010499">
    <property type="entry name" value="AraC_E-bd"/>
</dbReference>
<dbReference type="SMART" id="SM00422">
    <property type="entry name" value="HTH_MERR"/>
    <property type="match status" value="1"/>
</dbReference>
<keyword evidence="7" id="KW-1185">Reference proteome</keyword>
<dbReference type="PATRIC" id="fig|1330330.3.peg.1156"/>
<dbReference type="PANTHER" id="PTHR30204">
    <property type="entry name" value="REDOX-CYCLING DRUG-SENSING TRANSCRIPTIONAL ACTIVATOR SOXR"/>
    <property type="match status" value="1"/>
</dbReference>
<dbReference type="EMBL" id="CP011232">
    <property type="protein sequence ID" value="AKI97398.1"/>
    <property type="molecule type" value="Genomic_DNA"/>
</dbReference>
<evidence type="ECO:0000313" key="7">
    <source>
        <dbReference type="Proteomes" id="UP000035159"/>
    </source>
</evidence>
<dbReference type="Pfam" id="PF14526">
    <property type="entry name" value="Cass2"/>
    <property type="match status" value="1"/>
</dbReference>
<dbReference type="Gene3D" id="3.20.80.10">
    <property type="entry name" value="Regulatory factor, effector binding domain"/>
    <property type="match status" value="1"/>
</dbReference>
<feature type="domain" description="HTH merR-type" evidence="5">
    <location>
        <begin position="4"/>
        <end position="73"/>
    </location>
</feature>
<reference evidence="6 7" key="1">
    <citation type="submission" date="2015-04" db="EMBL/GenBank/DDBJ databases">
        <title>Complete Genome Sequence of Kosmotoga pacifica SLHLJ1.</title>
        <authorList>
            <person name="Jiang L.J."/>
            <person name="Shao Z.Z."/>
            <person name="Jebbar M."/>
        </authorList>
    </citation>
    <scope>NUCLEOTIDE SEQUENCE [LARGE SCALE GENOMIC DNA]</scope>
    <source>
        <strain evidence="6 7">SLHLJ1</strain>
    </source>
</reference>
<keyword evidence="2" id="KW-0805">Transcription regulation</keyword>
<name>A0A0G2ZEZ1_9BACT</name>
<dbReference type="GO" id="GO:0003700">
    <property type="term" value="F:DNA-binding transcription factor activity"/>
    <property type="evidence" value="ECO:0007669"/>
    <property type="project" value="InterPro"/>
</dbReference>
<protein>
    <recommendedName>
        <fullName evidence="5">HTH merR-type domain-containing protein</fullName>
    </recommendedName>
</protein>
<dbReference type="KEGG" id="kpf:IX53_05715"/>
<dbReference type="InterPro" id="IPR047057">
    <property type="entry name" value="MerR_fam"/>
</dbReference>
<dbReference type="InterPro" id="IPR009061">
    <property type="entry name" value="DNA-bd_dom_put_sf"/>
</dbReference>
<dbReference type="InterPro" id="IPR011256">
    <property type="entry name" value="Reg_factor_effector_dom_sf"/>
</dbReference>
<sequence length="301" mass="35158">MNGHLRIGEVSAKYGVSNRTLRYYEEVGLLKSFRDPDSKYRYYDKEACKRLEMIIFFRNLQLTIKEIKAIFTGNAADEMIRIFTSRYRSLEEEQRLLENLRHTVKSILEYTLNNGHNGFSIPELVQDIGFHLTENEIEFKEREEKPMSSKLSDVRIIELKPFNVAYYRAISESPELDAWKVMFDWLKNTGILNSPTTRFFGFNNPNPSPDKAEYGYEVWVTVPEGFETGGEIKTKNFEGGLYAVSSSYLYEISEKWMQLVEWVKESDYQFGEHQCLEETISPNKIPDANTQFDLFCPVVSK</sequence>
<evidence type="ECO:0000256" key="3">
    <source>
        <dbReference type="ARBA" id="ARBA00023125"/>
    </source>
</evidence>
<dbReference type="AlphaFoldDB" id="A0A0G2ZEZ1"/>
<dbReference type="GO" id="GO:0003677">
    <property type="term" value="F:DNA binding"/>
    <property type="evidence" value="ECO:0007669"/>
    <property type="project" value="UniProtKB-KW"/>
</dbReference>
<dbReference type="PANTHER" id="PTHR30204:SF69">
    <property type="entry name" value="MERR-FAMILY TRANSCRIPTIONAL REGULATOR"/>
    <property type="match status" value="1"/>
</dbReference>
<evidence type="ECO:0000256" key="4">
    <source>
        <dbReference type="ARBA" id="ARBA00023163"/>
    </source>
</evidence>
<dbReference type="Proteomes" id="UP000035159">
    <property type="component" value="Chromosome"/>
</dbReference>
<dbReference type="PROSITE" id="PS50937">
    <property type="entry name" value="HTH_MERR_2"/>
    <property type="match status" value="1"/>
</dbReference>
<gene>
    <name evidence="6" type="ORF">IX53_05715</name>
</gene>
<evidence type="ECO:0000259" key="5">
    <source>
        <dbReference type="PROSITE" id="PS50937"/>
    </source>
</evidence>
<keyword evidence="3" id="KW-0238">DNA-binding</keyword>
<organism evidence="6 7">
    <name type="scientific">Kosmotoga pacifica</name>
    <dbReference type="NCBI Taxonomy" id="1330330"/>
    <lineage>
        <taxon>Bacteria</taxon>
        <taxon>Thermotogati</taxon>
        <taxon>Thermotogota</taxon>
        <taxon>Thermotogae</taxon>
        <taxon>Kosmotogales</taxon>
        <taxon>Kosmotogaceae</taxon>
        <taxon>Kosmotoga</taxon>
    </lineage>
</organism>